<proteinExistence type="inferred from homology"/>
<dbReference type="NCBIfam" id="TIGR01174">
    <property type="entry name" value="ftsA"/>
    <property type="match status" value="1"/>
</dbReference>
<comment type="function">
    <text evidence="5">Cell division protein that is involved in the assembly of the Z ring. May serve as a membrane anchor for the Z ring.</text>
</comment>
<dbReference type="GO" id="GO:0032153">
    <property type="term" value="C:cell division site"/>
    <property type="evidence" value="ECO:0007669"/>
    <property type="project" value="TreeGrafter"/>
</dbReference>
<dbReference type="SMART" id="SM00842">
    <property type="entry name" value="FtsA"/>
    <property type="match status" value="1"/>
</dbReference>
<comment type="similarity">
    <text evidence="5">Belongs to the FtsA/MreB family.</text>
</comment>
<evidence type="ECO:0000313" key="7">
    <source>
        <dbReference type="EMBL" id="PVY38452.1"/>
    </source>
</evidence>
<keyword evidence="2 5" id="KW-0132">Cell division</keyword>
<keyword evidence="8" id="KW-1185">Reference proteome</keyword>
<dbReference type="InterPro" id="IPR020823">
    <property type="entry name" value="Cell_div_FtsA"/>
</dbReference>
<feature type="domain" description="SHS2" evidence="6">
    <location>
        <begin position="8"/>
        <end position="201"/>
    </location>
</feature>
<dbReference type="Gene3D" id="3.30.420.40">
    <property type="match status" value="1"/>
</dbReference>
<dbReference type="PANTHER" id="PTHR32432:SF4">
    <property type="entry name" value="CELL DIVISION PROTEIN FTSA"/>
    <property type="match status" value="1"/>
</dbReference>
<dbReference type="GeneID" id="78296362"/>
<dbReference type="InterPro" id="IPR043129">
    <property type="entry name" value="ATPase_NBD"/>
</dbReference>
<comment type="caution">
    <text evidence="7">The sequence shown here is derived from an EMBL/GenBank/DDBJ whole genome shotgun (WGS) entry which is preliminary data.</text>
</comment>
<evidence type="ECO:0000259" key="6">
    <source>
        <dbReference type="SMART" id="SM00842"/>
    </source>
</evidence>
<dbReference type="RefSeq" id="WP_116885069.1">
    <property type="nucleotide sequence ID" value="NZ_QEKH01000026.1"/>
</dbReference>
<dbReference type="InterPro" id="IPR050696">
    <property type="entry name" value="FtsA/MreB"/>
</dbReference>
<keyword evidence="1" id="KW-1003">Cell membrane</keyword>
<dbReference type="Pfam" id="PF14450">
    <property type="entry name" value="FtsA"/>
    <property type="match status" value="1"/>
</dbReference>
<dbReference type="PANTHER" id="PTHR32432">
    <property type="entry name" value="CELL DIVISION PROTEIN FTSA-RELATED"/>
    <property type="match status" value="1"/>
</dbReference>
<comment type="subunit">
    <text evidence="5">Interacts with FtsZ.</text>
</comment>
<evidence type="ECO:0000256" key="1">
    <source>
        <dbReference type="ARBA" id="ARBA00022475"/>
    </source>
</evidence>
<evidence type="ECO:0000313" key="8">
    <source>
        <dbReference type="Proteomes" id="UP000245959"/>
    </source>
</evidence>
<dbReference type="InterPro" id="IPR003494">
    <property type="entry name" value="SHS2_FtsA"/>
</dbReference>
<accession>A0A2U1APV6</accession>
<evidence type="ECO:0000256" key="3">
    <source>
        <dbReference type="ARBA" id="ARBA00023136"/>
    </source>
</evidence>
<dbReference type="Proteomes" id="UP000245959">
    <property type="component" value="Unassembled WGS sequence"/>
</dbReference>
<dbReference type="Pfam" id="PF02491">
    <property type="entry name" value="SHS2_FTSA"/>
    <property type="match status" value="1"/>
</dbReference>
<evidence type="ECO:0000256" key="5">
    <source>
        <dbReference type="PIRNR" id="PIRNR003101"/>
    </source>
</evidence>
<dbReference type="AlphaFoldDB" id="A0A2U1APV6"/>
<dbReference type="PIRSF" id="PIRSF003101">
    <property type="entry name" value="FtsA"/>
    <property type="match status" value="1"/>
</dbReference>
<keyword evidence="3" id="KW-0472">Membrane</keyword>
<protein>
    <recommendedName>
        <fullName evidence="5">Cell division protein FtsA</fullName>
    </recommendedName>
</protein>
<evidence type="ECO:0000256" key="4">
    <source>
        <dbReference type="ARBA" id="ARBA00023306"/>
    </source>
</evidence>
<dbReference type="SUPFAM" id="SSF53067">
    <property type="entry name" value="Actin-like ATPase domain"/>
    <property type="match status" value="2"/>
</dbReference>
<dbReference type="GO" id="GO:0009898">
    <property type="term" value="C:cytoplasmic side of plasma membrane"/>
    <property type="evidence" value="ECO:0007669"/>
    <property type="project" value="TreeGrafter"/>
</dbReference>
<sequence length="422" mass="45745">MFNNREIVTAVDLGSSKICVLVGEALPDGKVKVIGQGCVPSEGSIVKGEIYNMDKAFELLGSALEEADRSSDRELGNSRLVIVPVTGCGIESMQGVGTATIRSEQRVVTEKERAEAVENAKDQHVSAGREIINISESCFAIDGRPVCNPLLQSGRRLDAYVHLVHGVTTRLENFRTIVRESGFEDSMIYPVFAPLATDYGILSEEERGSGALLVDIGAGTTEYDVECNSGVRASGVLQVGFDHVCNDLAVGLDLNIGVCRKLVEDGSLSRAIREHRDCLEFPGSSVGTPRRIPLNSFETIIDLRLRETFEIIKQILNEKNALSQLEAGGILTGGGAMFERTGAMFREVFEMSCRIAQPLENGDPVALAENPRFSTVWGALRLAVAYNAMEPGCSGRGGFGSLLDMVDSLVSRTRKKLWNRRG</sequence>
<dbReference type="EMBL" id="QEKH01000026">
    <property type="protein sequence ID" value="PVY38452.1"/>
    <property type="molecule type" value="Genomic_DNA"/>
</dbReference>
<organism evidence="7 8">
    <name type="scientific">Victivallis vadensis</name>
    <dbReference type="NCBI Taxonomy" id="172901"/>
    <lineage>
        <taxon>Bacteria</taxon>
        <taxon>Pseudomonadati</taxon>
        <taxon>Lentisphaerota</taxon>
        <taxon>Lentisphaeria</taxon>
        <taxon>Victivallales</taxon>
        <taxon>Victivallaceae</taxon>
        <taxon>Victivallis</taxon>
    </lineage>
</organism>
<gene>
    <name evidence="7" type="ORF">C8D82_12649</name>
</gene>
<name>A0A2U1APV6_9BACT</name>
<dbReference type="GO" id="GO:0051301">
    <property type="term" value="P:cell division"/>
    <property type="evidence" value="ECO:0007669"/>
    <property type="project" value="UniProtKB-KW"/>
</dbReference>
<keyword evidence="4 5" id="KW-0131">Cell cycle</keyword>
<evidence type="ECO:0000256" key="2">
    <source>
        <dbReference type="ARBA" id="ARBA00022618"/>
    </source>
</evidence>
<reference evidence="7 8" key="1">
    <citation type="submission" date="2018-04" db="EMBL/GenBank/DDBJ databases">
        <title>Genomic Encyclopedia of Type Strains, Phase IV (KMG-IV): sequencing the most valuable type-strain genomes for metagenomic binning, comparative biology and taxonomic classification.</title>
        <authorList>
            <person name="Goeker M."/>
        </authorList>
    </citation>
    <scope>NUCLEOTIDE SEQUENCE [LARGE SCALE GENOMIC DNA]</scope>
    <source>
        <strain evidence="7 8">DSM 14823</strain>
    </source>
</reference>